<keyword evidence="4 6" id="KW-0472">Membrane</keyword>
<accession>A0A061RPI7</accession>
<dbReference type="AlphaFoldDB" id="A0A061RPI7"/>
<keyword evidence="3 6" id="KW-1133">Transmembrane helix</keyword>
<feature type="transmembrane region" description="Helical" evidence="6">
    <location>
        <begin position="12"/>
        <end position="30"/>
    </location>
</feature>
<evidence type="ECO:0000256" key="1">
    <source>
        <dbReference type="ARBA" id="ARBA00004141"/>
    </source>
</evidence>
<evidence type="ECO:0000256" key="4">
    <source>
        <dbReference type="ARBA" id="ARBA00023136"/>
    </source>
</evidence>
<feature type="transmembrane region" description="Helical" evidence="6">
    <location>
        <begin position="79"/>
        <end position="95"/>
    </location>
</feature>
<dbReference type="SUPFAM" id="SSF103481">
    <property type="entry name" value="Multidrug resistance efflux transporter EmrE"/>
    <property type="match status" value="1"/>
</dbReference>
<name>A0A061RPI7_9CHLO</name>
<dbReference type="InterPro" id="IPR037185">
    <property type="entry name" value="EmrE-like"/>
</dbReference>
<feature type="transmembrane region" description="Helical" evidence="6">
    <location>
        <begin position="190"/>
        <end position="212"/>
    </location>
</feature>
<evidence type="ECO:0000256" key="6">
    <source>
        <dbReference type="SAM" id="Phobius"/>
    </source>
</evidence>
<dbReference type="GO" id="GO:0016020">
    <property type="term" value="C:membrane"/>
    <property type="evidence" value="ECO:0007669"/>
    <property type="project" value="UniProtKB-SubCell"/>
</dbReference>
<keyword evidence="2 6" id="KW-0812">Transmembrane</keyword>
<organism evidence="8">
    <name type="scientific">Tetraselmis sp. GSL018</name>
    <dbReference type="NCBI Taxonomy" id="582737"/>
    <lineage>
        <taxon>Eukaryota</taxon>
        <taxon>Viridiplantae</taxon>
        <taxon>Chlorophyta</taxon>
        <taxon>core chlorophytes</taxon>
        <taxon>Chlorodendrophyceae</taxon>
        <taxon>Chlorodendrales</taxon>
        <taxon>Chlorodendraceae</taxon>
        <taxon>Tetraselmis</taxon>
    </lineage>
</organism>
<feature type="transmembrane region" description="Helical" evidence="6">
    <location>
        <begin position="42"/>
        <end position="67"/>
    </location>
</feature>
<evidence type="ECO:0000256" key="3">
    <source>
        <dbReference type="ARBA" id="ARBA00022989"/>
    </source>
</evidence>
<dbReference type="PANTHER" id="PTHR11132">
    <property type="entry name" value="SOLUTE CARRIER FAMILY 35"/>
    <property type="match status" value="1"/>
</dbReference>
<feature type="domain" description="Sugar phosphate transporter" evidence="7">
    <location>
        <begin position="16"/>
        <end position="302"/>
    </location>
</feature>
<dbReference type="InterPro" id="IPR004853">
    <property type="entry name" value="Sugar_P_trans_dom"/>
</dbReference>
<feature type="transmembrane region" description="Helical" evidence="6">
    <location>
        <begin position="228"/>
        <end position="245"/>
    </location>
</feature>
<protein>
    <submittedName>
        <fullName evidence="8">Drug metabolite transporter superfamily</fullName>
    </submittedName>
</protein>
<feature type="region of interest" description="Disordered" evidence="5">
    <location>
        <begin position="311"/>
        <end position="343"/>
    </location>
</feature>
<dbReference type="EMBL" id="GBEZ01013316">
    <property type="protein sequence ID" value="JAC72659.1"/>
    <property type="molecule type" value="Transcribed_RNA"/>
</dbReference>
<proteinExistence type="predicted"/>
<feature type="transmembrane region" description="Helical" evidence="6">
    <location>
        <begin position="257"/>
        <end position="277"/>
    </location>
</feature>
<feature type="transmembrane region" description="Helical" evidence="6">
    <location>
        <begin position="283"/>
        <end position="301"/>
    </location>
</feature>
<evidence type="ECO:0000256" key="5">
    <source>
        <dbReference type="SAM" id="MobiDB-lite"/>
    </source>
</evidence>
<sequence length="343" mass="37906">MSSRSENPGFPSRLICLVAYLTLNSVLNMLNRWLLGVFKFQFPVLLSVLHLAFCFLALLPFMLLRRFRDLHTTTIRKQWLGLLVIGICFALNLGLNNTSLVTISLSLNQVIRSSLPVIVAVFAAIIEQKTPTRSEFLSLLLLVVGVMIAAYQGAKQEDSLVGVLTCVGSTVSNAIMLSTSGKLLSEKLDVLRLTFYTAPVTIVSLFPCYLILEHKRLQAYGIQEGFKFVPVLVLGCVVALSYNLVHHLMIQWTSSVTITVIGEVKMVILLVLSALLLGEARVWTLKMTTGILLALCGFVLYSHLKLSASDKSQEHRDEEKTGLLEPIMSKPGASDNLKTRQQA</sequence>
<evidence type="ECO:0000259" key="7">
    <source>
        <dbReference type="Pfam" id="PF03151"/>
    </source>
</evidence>
<feature type="transmembrane region" description="Helical" evidence="6">
    <location>
        <begin position="101"/>
        <end position="124"/>
    </location>
</feature>
<comment type="subcellular location">
    <subcellularLocation>
        <location evidence="1">Membrane</location>
        <topology evidence="1">Multi-pass membrane protein</topology>
    </subcellularLocation>
</comment>
<feature type="compositionally biased region" description="Basic and acidic residues" evidence="5">
    <location>
        <begin position="311"/>
        <end position="322"/>
    </location>
</feature>
<dbReference type="Pfam" id="PF03151">
    <property type="entry name" value="TPT"/>
    <property type="match status" value="1"/>
</dbReference>
<reference evidence="8" key="1">
    <citation type="submission" date="2014-05" db="EMBL/GenBank/DDBJ databases">
        <title>The transcriptome of the halophilic microalga Tetraselmis sp. GSL018 isolated from the Great Salt Lake, Utah.</title>
        <authorList>
            <person name="Jinkerson R.E."/>
            <person name="D'Adamo S."/>
            <person name="Posewitz M.C."/>
        </authorList>
    </citation>
    <scope>NUCLEOTIDE SEQUENCE</scope>
    <source>
        <strain evidence="8">GSL018</strain>
    </source>
</reference>
<feature type="transmembrane region" description="Helical" evidence="6">
    <location>
        <begin position="160"/>
        <end position="178"/>
    </location>
</feature>
<evidence type="ECO:0000313" key="8">
    <source>
        <dbReference type="EMBL" id="JAC72659.1"/>
    </source>
</evidence>
<feature type="transmembrane region" description="Helical" evidence="6">
    <location>
        <begin position="136"/>
        <end position="154"/>
    </location>
</feature>
<dbReference type="InterPro" id="IPR050186">
    <property type="entry name" value="TPT_transporter"/>
</dbReference>
<gene>
    <name evidence="8" type="ORF">TSPGSL018_30798</name>
</gene>
<evidence type="ECO:0000256" key="2">
    <source>
        <dbReference type="ARBA" id="ARBA00022692"/>
    </source>
</evidence>